<gene>
    <name evidence="1" type="ORF">J2736_006753</name>
</gene>
<sequence>MENDQQQKKPVIDWQQVFICNGWDTEILNAIINSDSLENEYKIEEL</sequence>
<evidence type="ECO:0000313" key="1">
    <source>
        <dbReference type="EMBL" id="MDR6555491.1"/>
    </source>
</evidence>
<reference evidence="1 2" key="1">
    <citation type="submission" date="2023-07" db="EMBL/GenBank/DDBJ databases">
        <title>Sorghum-associated microbial communities from plants grown in Nebraska, USA.</title>
        <authorList>
            <person name="Schachtman D."/>
        </authorList>
    </citation>
    <scope>NUCLEOTIDE SEQUENCE [LARGE SCALE GENOMIC DNA]</scope>
    <source>
        <strain evidence="1 2">CC258</strain>
    </source>
</reference>
<comment type="caution">
    <text evidence="1">The sequence shown here is derived from an EMBL/GenBank/DDBJ whole genome shotgun (WGS) entry which is preliminary data.</text>
</comment>
<protein>
    <submittedName>
        <fullName evidence="1">Uncharacterized protein</fullName>
    </submittedName>
</protein>
<evidence type="ECO:0000313" key="2">
    <source>
        <dbReference type="Proteomes" id="UP001267290"/>
    </source>
</evidence>
<dbReference type="EMBL" id="JAVDSB010000030">
    <property type="protein sequence ID" value="MDR6555491.1"/>
    <property type="molecule type" value="Genomic_DNA"/>
</dbReference>
<accession>A0ABU1P6X7</accession>
<proteinExistence type="predicted"/>
<organism evidence="1 2">
    <name type="scientific">Paenibacillus qinlingensis</name>
    <dbReference type="NCBI Taxonomy" id="1837343"/>
    <lineage>
        <taxon>Bacteria</taxon>
        <taxon>Bacillati</taxon>
        <taxon>Bacillota</taxon>
        <taxon>Bacilli</taxon>
        <taxon>Bacillales</taxon>
        <taxon>Paenibacillaceae</taxon>
        <taxon>Paenibacillus</taxon>
    </lineage>
</organism>
<keyword evidence="2" id="KW-1185">Reference proteome</keyword>
<name>A0ABU1P6X7_9BACL</name>
<dbReference type="Proteomes" id="UP001267290">
    <property type="component" value="Unassembled WGS sequence"/>
</dbReference>